<dbReference type="GO" id="GO:0003700">
    <property type="term" value="F:DNA-binding transcription factor activity"/>
    <property type="evidence" value="ECO:0007669"/>
    <property type="project" value="TreeGrafter"/>
</dbReference>
<keyword evidence="2" id="KW-0805">Transcription regulation</keyword>
<dbReference type="CDD" id="cd01392">
    <property type="entry name" value="HTH_LacI"/>
    <property type="match status" value="1"/>
</dbReference>
<feature type="domain" description="HTH lacI-type" evidence="5">
    <location>
        <begin position="5"/>
        <end position="59"/>
    </location>
</feature>
<accession>A0A4Q1CBG8</accession>
<dbReference type="Gene3D" id="1.10.260.40">
    <property type="entry name" value="lambda repressor-like DNA-binding domains"/>
    <property type="match status" value="1"/>
</dbReference>
<dbReference type="Gene3D" id="3.40.50.2300">
    <property type="match status" value="2"/>
</dbReference>
<sequence>MEQRPTMADIALRAGVHVSTVSRALNAQASVPTETRNRILSIATAMGYRIDPLTAALMRSRRLGRPASHKANLGFIVSESRKQAWRPRSWIWEVFGGAKEQAEHAGYSLEVFWAEHNESASAAFTRMLLARGIQGLILAPEHEAPLTFNLDWEKFAVISLHYGPSKVIPRFHQLVSNHFQSMIQVCRRCRELGYERVGLVLRDHPDTHYEYGRLILGAYQAAMDEAHRLHAVPPHTVRELDPEDISVWARQHQVDAIVQAGGGYSAQFEPPALINRLRHHGYDIGGRQGLVIMAHRKEFDMAVVDERTEILGRTASRLLIEYIQQNQRGVPDDPIVFQLAGKYHDGMTLPRRTNSFLPLNNSRTVTHAHH</sequence>
<reference evidence="6 7" key="1">
    <citation type="submission" date="2019-01" db="EMBL/GenBank/DDBJ databases">
        <title>Lacunisphaera sp. strain TWA-58.</title>
        <authorList>
            <person name="Chen W.-M."/>
        </authorList>
    </citation>
    <scope>NUCLEOTIDE SEQUENCE [LARGE SCALE GENOMIC DNA]</scope>
    <source>
        <strain evidence="6 7">TWA-58</strain>
    </source>
</reference>
<evidence type="ECO:0000256" key="3">
    <source>
        <dbReference type="ARBA" id="ARBA00023125"/>
    </source>
</evidence>
<keyword evidence="1" id="KW-0678">Repressor</keyword>
<organism evidence="6 7">
    <name type="scientific">Oleiharenicola lentus</name>
    <dbReference type="NCBI Taxonomy" id="2508720"/>
    <lineage>
        <taxon>Bacteria</taxon>
        <taxon>Pseudomonadati</taxon>
        <taxon>Verrucomicrobiota</taxon>
        <taxon>Opitutia</taxon>
        <taxon>Opitutales</taxon>
        <taxon>Opitutaceae</taxon>
        <taxon>Oleiharenicola</taxon>
    </lineage>
</organism>
<dbReference type="RefSeq" id="WP_129047716.1">
    <property type="nucleotide sequence ID" value="NZ_SDHX01000001.1"/>
</dbReference>
<gene>
    <name evidence="6" type="ORF">ESB00_10890</name>
</gene>
<keyword evidence="3" id="KW-0238">DNA-binding</keyword>
<keyword evidence="4" id="KW-0804">Transcription</keyword>
<comment type="caution">
    <text evidence="6">The sequence shown here is derived from an EMBL/GenBank/DDBJ whole genome shotgun (WGS) entry which is preliminary data.</text>
</comment>
<dbReference type="Proteomes" id="UP000290218">
    <property type="component" value="Unassembled WGS sequence"/>
</dbReference>
<dbReference type="EMBL" id="SDHX01000001">
    <property type="protein sequence ID" value="RXK56348.1"/>
    <property type="molecule type" value="Genomic_DNA"/>
</dbReference>
<dbReference type="PANTHER" id="PTHR30146">
    <property type="entry name" value="LACI-RELATED TRANSCRIPTIONAL REPRESSOR"/>
    <property type="match status" value="1"/>
</dbReference>
<dbReference type="SUPFAM" id="SSF53822">
    <property type="entry name" value="Periplasmic binding protein-like I"/>
    <property type="match status" value="1"/>
</dbReference>
<evidence type="ECO:0000313" key="7">
    <source>
        <dbReference type="Proteomes" id="UP000290218"/>
    </source>
</evidence>
<dbReference type="Pfam" id="PF00356">
    <property type="entry name" value="LacI"/>
    <property type="match status" value="1"/>
</dbReference>
<dbReference type="PROSITE" id="PS50932">
    <property type="entry name" value="HTH_LACI_2"/>
    <property type="match status" value="1"/>
</dbReference>
<keyword evidence="7" id="KW-1185">Reference proteome</keyword>
<protein>
    <submittedName>
        <fullName evidence="6">LacI family transcriptional regulator</fullName>
    </submittedName>
</protein>
<name>A0A4Q1CBG8_9BACT</name>
<dbReference type="OrthoDB" id="9803256at2"/>
<dbReference type="GO" id="GO:0000976">
    <property type="term" value="F:transcription cis-regulatory region binding"/>
    <property type="evidence" value="ECO:0007669"/>
    <property type="project" value="TreeGrafter"/>
</dbReference>
<proteinExistence type="predicted"/>
<dbReference type="InterPro" id="IPR028082">
    <property type="entry name" value="Peripla_BP_I"/>
</dbReference>
<dbReference type="SUPFAM" id="SSF47413">
    <property type="entry name" value="lambda repressor-like DNA-binding domains"/>
    <property type="match status" value="1"/>
</dbReference>
<dbReference type="InterPro" id="IPR000843">
    <property type="entry name" value="HTH_LacI"/>
</dbReference>
<dbReference type="InterPro" id="IPR010982">
    <property type="entry name" value="Lambda_DNA-bd_dom_sf"/>
</dbReference>
<evidence type="ECO:0000259" key="5">
    <source>
        <dbReference type="PROSITE" id="PS50932"/>
    </source>
</evidence>
<evidence type="ECO:0000256" key="1">
    <source>
        <dbReference type="ARBA" id="ARBA00022491"/>
    </source>
</evidence>
<dbReference type="PANTHER" id="PTHR30146:SF148">
    <property type="entry name" value="HTH-TYPE TRANSCRIPTIONAL REPRESSOR PURR-RELATED"/>
    <property type="match status" value="1"/>
</dbReference>
<evidence type="ECO:0000256" key="2">
    <source>
        <dbReference type="ARBA" id="ARBA00023015"/>
    </source>
</evidence>
<evidence type="ECO:0000256" key="4">
    <source>
        <dbReference type="ARBA" id="ARBA00023163"/>
    </source>
</evidence>
<dbReference type="AlphaFoldDB" id="A0A4Q1CBG8"/>
<dbReference type="SMART" id="SM00354">
    <property type="entry name" value="HTH_LACI"/>
    <property type="match status" value="1"/>
</dbReference>
<evidence type="ECO:0000313" key="6">
    <source>
        <dbReference type="EMBL" id="RXK56348.1"/>
    </source>
</evidence>